<organism evidence="2 3">
    <name type="scientific">Providencia stuartii ATCC 25827</name>
    <dbReference type="NCBI Taxonomy" id="471874"/>
    <lineage>
        <taxon>Bacteria</taxon>
        <taxon>Pseudomonadati</taxon>
        <taxon>Pseudomonadota</taxon>
        <taxon>Gammaproteobacteria</taxon>
        <taxon>Enterobacterales</taxon>
        <taxon>Morganellaceae</taxon>
        <taxon>Providencia</taxon>
    </lineage>
</organism>
<proteinExistence type="predicted"/>
<feature type="region of interest" description="Disordered" evidence="1">
    <location>
        <begin position="82"/>
        <end position="110"/>
    </location>
</feature>
<dbReference type="EMBL" id="ABJD02000060">
    <property type="protein sequence ID" value="EDU61306.1"/>
    <property type="molecule type" value="Genomic_DNA"/>
</dbReference>
<protein>
    <submittedName>
        <fullName evidence="2">Uncharacterized protein</fullName>
    </submittedName>
</protein>
<gene>
    <name evidence="2" type="ORF">PROSTU_00681</name>
</gene>
<comment type="caution">
    <text evidence="2">The sequence shown here is derived from an EMBL/GenBank/DDBJ whole genome shotgun (WGS) entry which is preliminary data.</text>
</comment>
<accession>A0AA87CSU3</accession>
<reference evidence="3" key="2">
    <citation type="submission" date="2008-04" db="EMBL/GenBank/DDBJ databases">
        <title>Draft genome sequence of Providencia stuartii(ATCC 25827).</title>
        <authorList>
            <person name="Sudarsanam P."/>
            <person name="Ley R."/>
            <person name="Guruge J."/>
            <person name="Turnbaugh P.J."/>
            <person name="Mahowald M."/>
            <person name="Liep D."/>
            <person name="Gordon J."/>
        </authorList>
    </citation>
    <scope>NUCLEOTIDE SEQUENCE [LARGE SCALE GENOMIC DNA]</scope>
    <source>
        <strain evidence="3">ATCC 25827</strain>
    </source>
</reference>
<evidence type="ECO:0000256" key="1">
    <source>
        <dbReference type="SAM" id="MobiDB-lite"/>
    </source>
</evidence>
<sequence>MPPGPRNGFWSGPGRVGSETYDYVLHILSSRPHPEQSYRFCLGLLNLHKKYSKARLNAACARALKTQVWRLAGIKSILEKGLDKQPVPENKPDLLSTLEHENVRGSKYYH</sequence>
<reference evidence="3" key="1">
    <citation type="submission" date="2008-04" db="EMBL/GenBank/DDBJ databases">
        <title>Draft genome sequence of Providencia stuartii (ATCC 25827).</title>
        <authorList>
            <person name="Sudarsanam P."/>
            <person name="Ley R."/>
            <person name="Guruge J."/>
            <person name="Turnbaugh P.J."/>
            <person name="Mahowald M."/>
            <person name="Liep D."/>
            <person name="Gordon J."/>
        </authorList>
    </citation>
    <scope>NUCLEOTIDE SEQUENCE [LARGE SCALE GENOMIC DNA]</scope>
    <source>
        <strain evidence="3">ATCC 25827</strain>
    </source>
</reference>
<evidence type="ECO:0000313" key="3">
    <source>
        <dbReference type="Proteomes" id="UP000004506"/>
    </source>
</evidence>
<name>A0AA87CSU3_PROST</name>
<dbReference type="AlphaFoldDB" id="A0AA87CSU3"/>
<evidence type="ECO:0000313" key="2">
    <source>
        <dbReference type="EMBL" id="EDU61306.1"/>
    </source>
</evidence>
<dbReference type="Proteomes" id="UP000004506">
    <property type="component" value="Unassembled WGS sequence"/>
</dbReference>
<reference evidence="2 3" key="3">
    <citation type="submission" date="2008-05" db="EMBL/GenBank/DDBJ databases">
        <authorList>
            <person name="Fulton L."/>
            <person name="Clifton S."/>
            <person name="Fulton B."/>
            <person name="Xu J."/>
            <person name="Minx P."/>
            <person name="Pepin K.H."/>
            <person name="Johnson M."/>
            <person name="Thiruvilangam P."/>
            <person name="Bhonagiri V."/>
            <person name="Nash W.E."/>
            <person name="Mardis E.R."/>
            <person name="Wilson R.K."/>
        </authorList>
    </citation>
    <scope>NUCLEOTIDE SEQUENCE [LARGE SCALE GENOMIC DNA]</scope>
    <source>
        <strain evidence="2 3">ATCC 25827</strain>
    </source>
</reference>